<sequence length="406" mass="45267">MKRFRWTTPLLIIGCGVVSGGVGARAAAADLPDVPRIDSVVMADAQPHETDAAVIWYDDFDDEAQQRRYPERSGETTAEVRFGDQGRALQMDYPEGERGTGGRKLFFGDTPTHRAQAVRPQETFTDVYWRIYVRHQRGWTGGGPAKLSRATSLVPPGWRQAMIAHVWSSGEALTLDPASGVRGARVVTTRYNDFDNLRWLGNKPASQFQLHSREESGRWVCVEARAKLNTPGQRDGLNQLWIDGRLEAERRDLDWRGTFADRGINAVFLEAYWNNGSPVDQSRWIDNFVVSTQPIGPAFCPRNPVLIKTPDRGSNGPRSWEAEIAADSAGASVVWTSDPLRGTDRVRVGTDTGRFIGSLAGEDQLDAARTYFVRARQQSETGQRSAWSPWHQPFQTLTGPETRSPK</sequence>
<dbReference type="EMBL" id="WTPX01000075">
    <property type="protein sequence ID" value="NNJ26369.1"/>
    <property type="molecule type" value="Genomic_DNA"/>
</dbReference>
<feature type="region of interest" description="Disordered" evidence="1">
    <location>
        <begin position="380"/>
        <end position="406"/>
    </location>
</feature>
<dbReference type="RefSeq" id="WP_171187333.1">
    <property type="nucleotide sequence ID" value="NZ_WTPX01000075.1"/>
</dbReference>
<evidence type="ECO:0000256" key="1">
    <source>
        <dbReference type="SAM" id="MobiDB-lite"/>
    </source>
</evidence>
<feature type="chain" id="PRO_5047544335" evidence="2">
    <location>
        <begin position="21"/>
        <end position="406"/>
    </location>
</feature>
<keyword evidence="2" id="KW-0732">Signal</keyword>
<protein>
    <submittedName>
        <fullName evidence="3">Uncharacterized protein</fullName>
    </submittedName>
</protein>
<dbReference type="Proteomes" id="UP000609651">
    <property type="component" value="Unassembled WGS sequence"/>
</dbReference>
<evidence type="ECO:0000313" key="3">
    <source>
        <dbReference type="EMBL" id="NNJ26369.1"/>
    </source>
</evidence>
<gene>
    <name evidence="3" type="ORF">LzC2_24520</name>
</gene>
<feature type="compositionally biased region" description="Polar residues" evidence="1">
    <location>
        <begin position="393"/>
        <end position="406"/>
    </location>
</feature>
<evidence type="ECO:0000313" key="4">
    <source>
        <dbReference type="Proteomes" id="UP000609651"/>
    </source>
</evidence>
<evidence type="ECO:0000256" key="2">
    <source>
        <dbReference type="SAM" id="SignalP"/>
    </source>
</evidence>
<organism evidence="3 4">
    <name type="scientific">Alienimonas chondri</name>
    <dbReference type="NCBI Taxonomy" id="2681879"/>
    <lineage>
        <taxon>Bacteria</taxon>
        <taxon>Pseudomonadati</taxon>
        <taxon>Planctomycetota</taxon>
        <taxon>Planctomycetia</taxon>
        <taxon>Planctomycetales</taxon>
        <taxon>Planctomycetaceae</taxon>
        <taxon>Alienimonas</taxon>
    </lineage>
</organism>
<keyword evidence="4" id="KW-1185">Reference proteome</keyword>
<accession>A0ABX1VE77</accession>
<name>A0ABX1VE77_9PLAN</name>
<dbReference type="Gene3D" id="2.60.120.200">
    <property type="match status" value="1"/>
</dbReference>
<feature type="signal peptide" evidence="2">
    <location>
        <begin position="1"/>
        <end position="20"/>
    </location>
</feature>
<comment type="caution">
    <text evidence="3">The sequence shown here is derived from an EMBL/GenBank/DDBJ whole genome shotgun (WGS) entry which is preliminary data.</text>
</comment>
<proteinExistence type="predicted"/>
<reference evidence="3 4" key="1">
    <citation type="journal article" date="2020" name="Syst. Appl. Microbiol.">
        <title>Alienimonas chondri sp. nov., a novel planctomycete isolated from the biofilm of the red alga Chondrus crispus.</title>
        <authorList>
            <person name="Vitorino I."/>
            <person name="Albuquerque L."/>
            <person name="Wiegand S."/>
            <person name="Kallscheuer N."/>
            <person name="da Costa M.S."/>
            <person name="Lobo-da-Cunha A."/>
            <person name="Jogler C."/>
            <person name="Lage O.M."/>
        </authorList>
    </citation>
    <scope>NUCLEOTIDE SEQUENCE [LARGE SCALE GENOMIC DNA]</scope>
    <source>
        <strain evidence="3 4">LzC2</strain>
    </source>
</reference>